<evidence type="ECO:0000256" key="1">
    <source>
        <dbReference type="SAM" id="MobiDB-lite"/>
    </source>
</evidence>
<dbReference type="EMBL" id="QEAQ01000015">
    <property type="protein sequence ID" value="TPX60367.1"/>
    <property type="molecule type" value="Genomic_DNA"/>
</dbReference>
<evidence type="ECO:0000313" key="2">
    <source>
        <dbReference type="EMBL" id="TPX60367.1"/>
    </source>
</evidence>
<protein>
    <submittedName>
        <fullName evidence="2">Uncharacterized protein</fullName>
    </submittedName>
</protein>
<gene>
    <name evidence="2" type="ORF">PhCBS80983_g01822</name>
</gene>
<feature type="region of interest" description="Disordered" evidence="1">
    <location>
        <begin position="100"/>
        <end position="122"/>
    </location>
</feature>
<feature type="compositionally biased region" description="Polar residues" evidence="1">
    <location>
        <begin position="107"/>
        <end position="122"/>
    </location>
</feature>
<name>A0A507EAF7_9FUNG</name>
<dbReference type="Proteomes" id="UP000318582">
    <property type="component" value="Unassembled WGS sequence"/>
</dbReference>
<sequence>MSASLLCSTRSSPSLVSHVPAGLTNDYGEDALRRLREFLSAIGVNAAAGDLRSASLSLSCLGEPPAPKQIETGAALPTLLAAGEPSPINAMVMRLRNARLAREQKRSSQTTESKGTAVSSISPTAVPPEFNFGIPEVYQVTPKQPRDLRQEAMLRLFDQSRLKRWWEWHDRQMELLKQEKLQKQRRRQFLSNLRTHAWINSEEEPVEQIKRRKHRAHSLSKLRTDLPAPLSESTFNNPASQPTDKDVAHALTQRRDSISKLKARSPLTPTSAKTFDFPILERLCSRTAEDHRRRLVGEHTGSLEVQEVDYWTQWDAKELLVEQRETLRTHLDNVLSHASINSNARKPRNLKRMHAQRLFLGEDSSW</sequence>
<organism evidence="2 3">
    <name type="scientific">Powellomyces hirtus</name>
    <dbReference type="NCBI Taxonomy" id="109895"/>
    <lineage>
        <taxon>Eukaryota</taxon>
        <taxon>Fungi</taxon>
        <taxon>Fungi incertae sedis</taxon>
        <taxon>Chytridiomycota</taxon>
        <taxon>Chytridiomycota incertae sedis</taxon>
        <taxon>Chytridiomycetes</taxon>
        <taxon>Spizellomycetales</taxon>
        <taxon>Powellomycetaceae</taxon>
        <taxon>Powellomyces</taxon>
    </lineage>
</organism>
<accession>A0A507EAF7</accession>
<dbReference type="AlphaFoldDB" id="A0A507EAF7"/>
<proteinExistence type="predicted"/>
<keyword evidence="3" id="KW-1185">Reference proteome</keyword>
<evidence type="ECO:0000313" key="3">
    <source>
        <dbReference type="Proteomes" id="UP000318582"/>
    </source>
</evidence>
<comment type="caution">
    <text evidence="2">The sequence shown here is derived from an EMBL/GenBank/DDBJ whole genome shotgun (WGS) entry which is preliminary data.</text>
</comment>
<reference evidence="2 3" key="1">
    <citation type="journal article" date="2019" name="Sci. Rep.">
        <title>Comparative genomics of chytrid fungi reveal insights into the obligate biotrophic and pathogenic lifestyle of Synchytrium endobioticum.</title>
        <authorList>
            <person name="van de Vossenberg B.T.L.H."/>
            <person name="Warris S."/>
            <person name="Nguyen H.D.T."/>
            <person name="van Gent-Pelzer M.P.E."/>
            <person name="Joly D.L."/>
            <person name="van de Geest H.C."/>
            <person name="Bonants P.J.M."/>
            <person name="Smith D.S."/>
            <person name="Levesque C.A."/>
            <person name="van der Lee T.A.J."/>
        </authorList>
    </citation>
    <scope>NUCLEOTIDE SEQUENCE [LARGE SCALE GENOMIC DNA]</scope>
    <source>
        <strain evidence="2 3">CBS 809.83</strain>
    </source>
</reference>